<evidence type="ECO:0000313" key="4">
    <source>
        <dbReference type="EMBL" id="QJH99438.1"/>
    </source>
</evidence>
<gene>
    <name evidence="3" type="ORF">MM415A00449_0016</name>
    <name evidence="2" type="ORF">MM415B01001_0027</name>
    <name evidence="1" type="ORF">TM448A01792_0007</name>
    <name evidence="4" type="ORF">TM448B01591_0003</name>
</gene>
<accession>A0A6H1ZTB3</accession>
<reference evidence="1" key="1">
    <citation type="submission" date="2020-03" db="EMBL/GenBank/DDBJ databases">
        <title>The deep terrestrial virosphere.</title>
        <authorList>
            <person name="Holmfeldt K."/>
            <person name="Nilsson E."/>
            <person name="Simone D."/>
            <person name="Lopez-Fernandez M."/>
            <person name="Wu X."/>
            <person name="de Brujin I."/>
            <person name="Lundin D."/>
            <person name="Andersson A."/>
            <person name="Bertilsson S."/>
            <person name="Dopson M."/>
        </authorList>
    </citation>
    <scope>NUCLEOTIDE SEQUENCE</scope>
    <source>
        <strain evidence="3">MM415A00449</strain>
        <strain evidence="2">MM415B01001</strain>
        <strain evidence="1">TM448A01792</strain>
        <strain evidence="4">TM448B01591</strain>
    </source>
</reference>
<sequence>MAYTPEVNQVFSGALRRLAWALDQPMTRTLNDVISHAASVVDRERVCSNCRDDSVCEICLFGKEEGECYVDQERRVGPSGVSEMLRQMPVS</sequence>
<protein>
    <submittedName>
        <fullName evidence="1">Uncharacterized protein</fullName>
    </submittedName>
</protein>
<dbReference type="EMBL" id="MT144789">
    <property type="protein sequence ID" value="QJH99438.1"/>
    <property type="molecule type" value="Genomic_DNA"/>
</dbReference>
<proteinExistence type="predicted"/>
<organism evidence="1">
    <name type="scientific">viral metagenome</name>
    <dbReference type="NCBI Taxonomy" id="1070528"/>
    <lineage>
        <taxon>unclassified sequences</taxon>
        <taxon>metagenomes</taxon>
        <taxon>organismal metagenomes</taxon>
    </lineage>
</organism>
<dbReference type="EMBL" id="MT141429">
    <property type="protein sequence ID" value="QJA61062.1"/>
    <property type="molecule type" value="Genomic_DNA"/>
</dbReference>
<evidence type="ECO:0000313" key="3">
    <source>
        <dbReference type="EMBL" id="QJA82019.1"/>
    </source>
</evidence>
<evidence type="ECO:0000313" key="1">
    <source>
        <dbReference type="EMBL" id="QJA50515.1"/>
    </source>
</evidence>
<dbReference type="EMBL" id="MT144200">
    <property type="protein sequence ID" value="QJA50515.1"/>
    <property type="molecule type" value="Genomic_DNA"/>
</dbReference>
<name>A0A6H1ZTB3_9ZZZZ</name>
<evidence type="ECO:0000313" key="2">
    <source>
        <dbReference type="EMBL" id="QJA61062.1"/>
    </source>
</evidence>
<dbReference type="EMBL" id="MT142477">
    <property type="protein sequence ID" value="QJA82019.1"/>
    <property type="molecule type" value="Genomic_DNA"/>
</dbReference>
<dbReference type="AlphaFoldDB" id="A0A6H1ZTB3"/>